<accession>A0A8S1PP23</accession>
<evidence type="ECO:0000313" key="3">
    <source>
        <dbReference type="Proteomes" id="UP000692954"/>
    </source>
</evidence>
<keyword evidence="1" id="KW-1133">Transmembrane helix</keyword>
<reference evidence="2" key="1">
    <citation type="submission" date="2021-01" db="EMBL/GenBank/DDBJ databases">
        <authorList>
            <consortium name="Genoscope - CEA"/>
            <person name="William W."/>
        </authorList>
    </citation>
    <scope>NUCLEOTIDE SEQUENCE</scope>
</reference>
<evidence type="ECO:0008006" key="4">
    <source>
        <dbReference type="Google" id="ProtNLM"/>
    </source>
</evidence>
<organism evidence="2 3">
    <name type="scientific">Paramecium sonneborni</name>
    <dbReference type="NCBI Taxonomy" id="65129"/>
    <lineage>
        <taxon>Eukaryota</taxon>
        <taxon>Sar</taxon>
        <taxon>Alveolata</taxon>
        <taxon>Ciliophora</taxon>
        <taxon>Intramacronucleata</taxon>
        <taxon>Oligohymenophorea</taxon>
        <taxon>Peniculida</taxon>
        <taxon>Parameciidae</taxon>
        <taxon>Paramecium</taxon>
    </lineage>
</organism>
<dbReference type="EMBL" id="CAJJDN010000083">
    <property type="protein sequence ID" value="CAD8104752.1"/>
    <property type="molecule type" value="Genomic_DNA"/>
</dbReference>
<proteinExistence type="predicted"/>
<dbReference type="Proteomes" id="UP000692954">
    <property type="component" value="Unassembled WGS sequence"/>
</dbReference>
<gene>
    <name evidence="2" type="ORF">PSON_ATCC_30995.1.T0830002</name>
</gene>
<sequence length="151" mass="18275">MLREKKLAYFAFTGEYIIQLINPMIIALHYNFDAYKRINKCKKFAHNFKNQLQIRIRLIILLQQEIFRYTQNKNYVEIKQFNFQKIVMMQICFHLFVVSIVNTHALKDVLYVIKVYVQIFFSGWVFQSNLLMCLRIINLNQQQQQISLQTI</sequence>
<feature type="transmembrane region" description="Helical" evidence="1">
    <location>
        <begin position="86"/>
        <end position="103"/>
    </location>
</feature>
<dbReference type="AlphaFoldDB" id="A0A8S1PP23"/>
<keyword evidence="1" id="KW-0812">Transmembrane</keyword>
<evidence type="ECO:0000256" key="1">
    <source>
        <dbReference type="SAM" id="Phobius"/>
    </source>
</evidence>
<protein>
    <recommendedName>
        <fullName evidence="4">Transmembrane protein</fullName>
    </recommendedName>
</protein>
<evidence type="ECO:0000313" key="2">
    <source>
        <dbReference type="EMBL" id="CAD8104752.1"/>
    </source>
</evidence>
<feature type="transmembrane region" description="Helical" evidence="1">
    <location>
        <begin position="115"/>
        <end position="137"/>
    </location>
</feature>
<keyword evidence="1" id="KW-0472">Membrane</keyword>
<comment type="caution">
    <text evidence="2">The sequence shown here is derived from an EMBL/GenBank/DDBJ whole genome shotgun (WGS) entry which is preliminary data.</text>
</comment>
<keyword evidence="3" id="KW-1185">Reference proteome</keyword>
<name>A0A8S1PP23_9CILI</name>